<keyword evidence="4" id="KW-1185">Reference proteome</keyword>
<dbReference type="GO" id="GO:0008270">
    <property type="term" value="F:zinc ion binding"/>
    <property type="evidence" value="ECO:0007669"/>
    <property type="project" value="UniProtKB-KW"/>
</dbReference>
<dbReference type="Proteomes" id="UP000594262">
    <property type="component" value="Unplaced"/>
</dbReference>
<keyword evidence="1" id="KW-0479">Metal-binding</keyword>
<dbReference type="OrthoDB" id="6019100at2759"/>
<dbReference type="RefSeq" id="XP_066934488.1">
    <property type="nucleotide sequence ID" value="XM_067078387.1"/>
</dbReference>
<dbReference type="InterPro" id="IPR007527">
    <property type="entry name" value="Znf_SWIM"/>
</dbReference>
<evidence type="ECO:0000259" key="2">
    <source>
        <dbReference type="PROSITE" id="PS50966"/>
    </source>
</evidence>
<evidence type="ECO:0000313" key="3">
    <source>
        <dbReference type="EnsemblMetazoa" id="CLYHEMP012986.1"/>
    </source>
</evidence>
<accession>A0A7M6DJ95</accession>
<dbReference type="PROSITE" id="PS50966">
    <property type="entry name" value="ZF_SWIM"/>
    <property type="match status" value="1"/>
</dbReference>
<organism evidence="3 4">
    <name type="scientific">Clytia hemisphaerica</name>
    <dbReference type="NCBI Taxonomy" id="252671"/>
    <lineage>
        <taxon>Eukaryota</taxon>
        <taxon>Metazoa</taxon>
        <taxon>Cnidaria</taxon>
        <taxon>Hydrozoa</taxon>
        <taxon>Hydroidolina</taxon>
        <taxon>Leptothecata</taxon>
        <taxon>Obeliida</taxon>
        <taxon>Clytiidae</taxon>
        <taxon>Clytia</taxon>
    </lineage>
</organism>
<name>A0A7M6DJ95_9CNID</name>
<feature type="domain" description="SWIM-type" evidence="2">
    <location>
        <begin position="569"/>
        <end position="608"/>
    </location>
</feature>
<evidence type="ECO:0000256" key="1">
    <source>
        <dbReference type="PROSITE-ProRule" id="PRU00325"/>
    </source>
</evidence>
<dbReference type="GeneID" id="136822147"/>
<proteinExistence type="predicted"/>
<sequence>MSCMTSEKGLDLEEAIRLLENAEQYQTISQPPVKPKGSEIFIFMPFTADEQDNYKCDQYRWLNSGPKAIPRKNPLVKKQYFIGMLPGGKTSAFQKHTYTLVGDQRSPYPILLHYIGDETIMVDYPHGNARKSTSAYYATAPSVRKDIAKRSKNALPTAIMNSYKATPDVMTISSTGDKDLNPVLTPRNKSQVRNIRRKQKVINEKQFGIPKEDLTTLHSLGSEMFGFTHYITTHPEFVCIIGLSEMVVEIESLMKITDNMVVFCFHENYKVGNYYITPFGFIHSAFEERPALPCYFLVSDTCDFHIYKKFLDTIQEHIPNLEMLRTAVITNQELAFTSILTIQFPAWVHVYDWEILFAAARAFLRKLDIDKRIIFLRIKQLKALMSSETFEDYRLELERLKKDWPLPFCDYYMQVLREPVETKLGRWLLERFKLFHPVTGLLRGLNHDLQLVIKHLQDLKDTSLDVILPSLYHIQIHLYANIQKSFCGTGPYKLCNSFKFLQREMDELVLPAKVYDPSQIVKIFRVRGITLFADTQSDIGESEDNTSLLQAQRIVEMDNISHSPPLKAFLVKSTTGSLHGVQLFPRESCSCSINQRCSHIMAVMLALGMPLTYDRKGSVKVIKPQTMATTNDENFFSAILADKNKDDETGALLIDETNPEITNQTDIASDVTEIQNMTSSAAIDTSSGNVVFTNLYPHQGNAGIVQMNATDFESLMNGTVCQREDGVLMVVADTQNEHGEKMTVSYEVPQETIVFTQPTEQQTTETPTHEDHTHAHVEEAVATTSLQQATSAVVENHLVVEGTTPSVINTETGNIVIAPDTNTSVLPTNDNQVTIDDVVADSDDEPIGKKPRFEVTNENTEDKIDENVEQQVTDVPPVELILNMSEIMHKANTEGV</sequence>
<reference evidence="3" key="1">
    <citation type="submission" date="2021-01" db="UniProtKB">
        <authorList>
            <consortium name="EnsemblMetazoa"/>
        </authorList>
    </citation>
    <scope>IDENTIFICATION</scope>
</reference>
<protein>
    <recommendedName>
        <fullName evidence="2">SWIM-type domain-containing protein</fullName>
    </recommendedName>
</protein>
<dbReference type="EnsemblMetazoa" id="CLYHEMT012986.1">
    <property type="protein sequence ID" value="CLYHEMP012986.1"/>
    <property type="gene ID" value="CLYHEMG012986"/>
</dbReference>
<dbReference type="AlphaFoldDB" id="A0A7M6DJ95"/>
<keyword evidence="1" id="KW-0862">Zinc</keyword>
<evidence type="ECO:0000313" key="4">
    <source>
        <dbReference type="Proteomes" id="UP000594262"/>
    </source>
</evidence>
<keyword evidence="1" id="KW-0863">Zinc-finger</keyword>